<keyword evidence="2" id="KW-0547">Nucleotide-binding</keyword>
<dbReference type="SUPFAM" id="SSF56112">
    <property type="entry name" value="Protein kinase-like (PK-like)"/>
    <property type="match status" value="1"/>
</dbReference>
<evidence type="ECO:0000313" key="6">
    <source>
        <dbReference type="Proteomes" id="UP000277204"/>
    </source>
</evidence>
<dbReference type="InterPro" id="IPR011009">
    <property type="entry name" value="Kinase-like_dom_sf"/>
</dbReference>
<dbReference type="InterPro" id="IPR000719">
    <property type="entry name" value="Prot_kinase_dom"/>
</dbReference>
<dbReference type="PANTHER" id="PTHR24348:SF22">
    <property type="entry name" value="NON-SPECIFIC SERINE_THREONINE PROTEIN KINASE"/>
    <property type="match status" value="1"/>
</dbReference>
<reference evidence="5 6" key="1">
    <citation type="submission" date="2018-11" db="EMBL/GenBank/DDBJ databases">
        <authorList>
            <consortium name="Pathogen Informatics"/>
        </authorList>
    </citation>
    <scope>NUCLEOTIDE SEQUENCE [LARGE SCALE GENOMIC DNA]</scope>
    <source>
        <strain evidence="5 6">Zambia</strain>
    </source>
</reference>
<evidence type="ECO:0000256" key="2">
    <source>
        <dbReference type="ARBA" id="ARBA00022741"/>
    </source>
</evidence>
<dbReference type="GO" id="GO:0042594">
    <property type="term" value="P:response to starvation"/>
    <property type="evidence" value="ECO:0007669"/>
    <property type="project" value="TreeGrafter"/>
</dbReference>
<dbReference type="Pfam" id="PF00069">
    <property type="entry name" value="Pkinase"/>
    <property type="match status" value="1"/>
</dbReference>
<dbReference type="Proteomes" id="UP000277204">
    <property type="component" value="Unassembled WGS sequence"/>
</dbReference>
<dbReference type="InterPro" id="IPR045269">
    <property type="entry name" value="Atg1-like"/>
</dbReference>
<dbReference type="GO" id="GO:0005829">
    <property type="term" value="C:cytosol"/>
    <property type="evidence" value="ECO:0007669"/>
    <property type="project" value="TreeGrafter"/>
</dbReference>
<gene>
    <name evidence="5" type="ORF">SMRZ_LOCUS25505</name>
</gene>
<evidence type="ECO:0000313" key="5">
    <source>
        <dbReference type="EMBL" id="VDP55431.1"/>
    </source>
</evidence>
<accession>A0A183NB30</accession>
<evidence type="ECO:0000256" key="1">
    <source>
        <dbReference type="ARBA" id="ARBA00022679"/>
    </source>
</evidence>
<dbReference type="GO" id="GO:0004674">
    <property type="term" value="F:protein serine/threonine kinase activity"/>
    <property type="evidence" value="ECO:0007669"/>
    <property type="project" value="InterPro"/>
</dbReference>
<dbReference type="STRING" id="48269.A0A183NB30"/>
<dbReference type="Gene3D" id="1.10.510.10">
    <property type="entry name" value="Transferase(Phosphotransferase) domain 1"/>
    <property type="match status" value="1"/>
</dbReference>
<organism evidence="5 6">
    <name type="scientific">Schistosoma margrebowiei</name>
    <dbReference type="NCBI Taxonomy" id="48269"/>
    <lineage>
        <taxon>Eukaryota</taxon>
        <taxon>Metazoa</taxon>
        <taxon>Spiralia</taxon>
        <taxon>Lophotrochozoa</taxon>
        <taxon>Platyhelminthes</taxon>
        <taxon>Trematoda</taxon>
        <taxon>Digenea</taxon>
        <taxon>Strigeidida</taxon>
        <taxon>Schistosomatoidea</taxon>
        <taxon>Schistosomatidae</taxon>
        <taxon>Schistosoma</taxon>
    </lineage>
</organism>
<dbReference type="GO" id="GO:0034045">
    <property type="term" value="C:phagophore assembly site membrane"/>
    <property type="evidence" value="ECO:0007669"/>
    <property type="project" value="TreeGrafter"/>
</dbReference>
<protein>
    <submittedName>
        <fullName evidence="5">Uncharacterized protein</fullName>
    </submittedName>
</protein>
<dbReference type="GO" id="GO:0005776">
    <property type="term" value="C:autophagosome"/>
    <property type="evidence" value="ECO:0007669"/>
    <property type="project" value="TreeGrafter"/>
</dbReference>
<keyword evidence="6" id="KW-1185">Reference proteome</keyword>
<keyword evidence="3" id="KW-0418">Kinase</keyword>
<dbReference type="GO" id="GO:0010506">
    <property type="term" value="P:regulation of autophagy"/>
    <property type="evidence" value="ECO:0007669"/>
    <property type="project" value="InterPro"/>
</dbReference>
<dbReference type="PANTHER" id="PTHR24348">
    <property type="entry name" value="SERINE/THREONINE-PROTEIN KINASE UNC-51-RELATED"/>
    <property type="match status" value="1"/>
</dbReference>
<dbReference type="PROSITE" id="PS50011">
    <property type="entry name" value="PROTEIN_KINASE_DOM"/>
    <property type="match status" value="1"/>
</dbReference>
<keyword evidence="4" id="KW-0067">ATP-binding</keyword>
<proteinExistence type="predicted"/>
<dbReference type="EMBL" id="UZAI01021412">
    <property type="protein sequence ID" value="VDP55431.1"/>
    <property type="molecule type" value="Genomic_DNA"/>
</dbReference>
<name>A0A183NB30_9TREM</name>
<evidence type="ECO:0000256" key="3">
    <source>
        <dbReference type="ARBA" id="ARBA00022777"/>
    </source>
</evidence>
<dbReference type="GO" id="GO:0061709">
    <property type="term" value="P:reticulophagy"/>
    <property type="evidence" value="ECO:0007669"/>
    <property type="project" value="TreeGrafter"/>
</dbReference>
<sequence length="143" mass="16659">MIFPFISADFGFARFLQDGMMAVTMCGSPMYMAPEVLMCRKYDAVADIWSMGIIVYQCLTGKAPFYANTPEALKNIYEKTACLRPKIPVTTSKALQDLLLKMLIRKPSDRIDFRKCKELFYCFFYYYYYCGVCYLYVCNDNQN</sequence>
<dbReference type="AlphaFoldDB" id="A0A183NB30"/>
<dbReference type="GO" id="GO:0000045">
    <property type="term" value="P:autophagosome assembly"/>
    <property type="evidence" value="ECO:0007669"/>
    <property type="project" value="TreeGrafter"/>
</dbReference>
<dbReference type="SMART" id="SM00220">
    <property type="entry name" value="S_TKc"/>
    <property type="match status" value="1"/>
</dbReference>
<dbReference type="GO" id="GO:0005524">
    <property type="term" value="F:ATP binding"/>
    <property type="evidence" value="ECO:0007669"/>
    <property type="project" value="UniProtKB-KW"/>
</dbReference>
<dbReference type="GO" id="GO:0000422">
    <property type="term" value="P:autophagy of mitochondrion"/>
    <property type="evidence" value="ECO:0007669"/>
    <property type="project" value="TreeGrafter"/>
</dbReference>
<keyword evidence="1" id="KW-0808">Transferase</keyword>
<dbReference type="GO" id="GO:0034727">
    <property type="term" value="P:piecemeal microautophagy of the nucleus"/>
    <property type="evidence" value="ECO:0007669"/>
    <property type="project" value="TreeGrafter"/>
</dbReference>
<evidence type="ECO:0000256" key="4">
    <source>
        <dbReference type="ARBA" id="ARBA00022840"/>
    </source>
</evidence>